<keyword evidence="6" id="KW-0812">Transmembrane</keyword>
<dbReference type="GO" id="GO:0006935">
    <property type="term" value="P:chemotaxis"/>
    <property type="evidence" value="ECO:0007669"/>
    <property type="project" value="UniProtKB-ARBA"/>
</dbReference>
<dbReference type="CDD" id="cd06225">
    <property type="entry name" value="HAMP"/>
    <property type="match status" value="1"/>
</dbReference>
<dbReference type="Proteomes" id="UP000237082">
    <property type="component" value="Unassembled WGS sequence"/>
</dbReference>
<comment type="subcellular location">
    <subcellularLocation>
        <location evidence="1">Membrane</location>
    </subcellularLocation>
</comment>
<dbReference type="Pfam" id="PF00672">
    <property type="entry name" value="HAMP"/>
    <property type="match status" value="1"/>
</dbReference>
<dbReference type="FunFam" id="1.10.287.950:FF:000001">
    <property type="entry name" value="Methyl-accepting chemotaxis sensory transducer"/>
    <property type="match status" value="1"/>
</dbReference>
<evidence type="ECO:0000259" key="8">
    <source>
        <dbReference type="PROSITE" id="PS50885"/>
    </source>
</evidence>
<evidence type="ECO:0000256" key="4">
    <source>
        <dbReference type="PROSITE-ProRule" id="PRU00284"/>
    </source>
</evidence>
<evidence type="ECO:0000256" key="5">
    <source>
        <dbReference type="SAM" id="Coils"/>
    </source>
</evidence>
<organism evidence="9 10">
    <name type="scientific">Chromobacterium alticapitis</name>
    <dbReference type="NCBI Taxonomy" id="2073169"/>
    <lineage>
        <taxon>Bacteria</taxon>
        <taxon>Pseudomonadati</taxon>
        <taxon>Pseudomonadota</taxon>
        <taxon>Betaproteobacteria</taxon>
        <taxon>Neisseriales</taxon>
        <taxon>Chromobacteriaceae</taxon>
        <taxon>Chromobacterium</taxon>
    </lineage>
</organism>
<dbReference type="Gene3D" id="1.10.287.950">
    <property type="entry name" value="Methyl-accepting chemotaxis protein"/>
    <property type="match status" value="1"/>
</dbReference>
<dbReference type="PANTHER" id="PTHR32089:SF112">
    <property type="entry name" value="LYSOZYME-LIKE PROTEIN-RELATED"/>
    <property type="match status" value="1"/>
</dbReference>
<dbReference type="SUPFAM" id="SSF58104">
    <property type="entry name" value="Methyl-accepting chemotaxis protein (MCP) signaling domain"/>
    <property type="match status" value="1"/>
</dbReference>
<dbReference type="GO" id="GO:0007165">
    <property type="term" value="P:signal transduction"/>
    <property type="evidence" value="ECO:0007669"/>
    <property type="project" value="UniProtKB-KW"/>
</dbReference>
<evidence type="ECO:0000256" key="1">
    <source>
        <dbReference type="ARBA" id="ARBA00004370"/>
    </source>
</evidence>
<evidence type="ECO:0000256" key="2">
    <source>
        <dbReference type="ARBA" id="ARBA00023224"/>
    </source>
</evidence>
<feature type="domain" description="Methyl-accepting transducer" evidence="7">
    <location>
        <begin position="292"/>
        <end position="528"/>
    </location>
</feature>
<keyword evidence="2 4" id="KW-0807">Transducer</keyword>
<comment type="caution">
    <text evidence="9">The sequence shown here is derived from an EMBL/GenBank/DDBJ whole genome shotgun (WGS) entry which is preliminary data.</text>
</comment>
<dbReference type="SMART" id="SM00304">
    <property type="entry name" value="HAMP"/>
    <property type="match status" value="2"/>
</dbReference>
<evidence type="ECO:0000313" key="10">
    <source>
        <dbReference type="Proteomes" id="UP000237082"/>
    </source>
</evidence>
<dbReference type="PROSITE" id="PS50111">
    <property type="entry name" value="CHEMOTAXIS_TRANSDUC_2"/>
    <property type="match status" value="1"/>
</dbReference>
<gene>
    <name evidence="9" type="ORF">C2I19_11495</name>
</gene>
<dbReference type="OrthoDB" id="5298208at2"/>
<keyword evidence="10" id="KW-1185">Reference proteome</keyword>
<dbReference type="GO" id="GO:0016020">
    <property type="term" value="C:membrane"/>
    <property type="evidence" value="ECO:0007669"/>
    <property type="project" value="UniProtKB-SubCell"/>
</dbReference>
<reference evidence="10" key="1">
    <citation type="submission" date="2018-02" db="EMBL/GenBank/DDBJ databases">
        <authorList>
            <person name="O'Hara-Hanley K."/>
            <person name="Soby S."/>
        </authorList>
    </citation>
    <scope>NUCLEOTIDE SEQUENCE [LARGE SCALE GENOMIC DNA]</scope>
    <source>
        <strain evidence="10">MWU14-2602</strain>
    </source>
</reference>
<proteinExistence type="inferred from homology"/>
<dbReference type="Pfam" id="PF11845">
    <property type="entry name" value="Tll0287-like"/>
    <property type="match status" value="1"/>
</dbReference>
<keyword evidence="5" id="KW-0175">Coiled coil</keyword>
<evidence type="ECO:0000256" key="3">
    <source>
        <dbReference type="ARBA" id="ARBA00029447"/>
    </source>
</evidence>
<dbReference type="EMBL" id="PQWB01000045">
    <property type="protein sequence ID" value="POZ61802.1"/>
    <property type="molecule type" value="Genomic_DNA"/>
</dbReference>
<dbReference type="PROSITE" id="PS50885">
    <property type="entry name" value="HAMP"/>
    <property type="match status" value="1"/>
</dbReference>
<keyword evidence="6" id="KW-0472">Membrane</keyword>
<accession>A0A2S5DFP5</accession>
<dbReference type="PANTHER" id="PTHR32089">
    <property type="entry name" value="METHYL-ACCEPTING CHEMOTAXIS PROTEIN MCPB"/>
    <property type="match status" value="1"/>
</dbReference>
<feature type="transmembrane region" description="Helical" evidence="6">
    <location>
        <begin position="209"/>
        <end position="233"/>
    </location>
</feature>
<dbReference type="InterPro" id="IPR003660">
    <property type="entry name" value="HAMP_dom"/>
</dbReference>
<feature type="domain" description="HAMP" evidence="8">
    <location>
        <begin position="234"/>
        <end position="287"/>
    </location>
</feature>
<feature type="coiled-coil region" evidence="5">
    <location>
        <begin position="286"/>
        <end position="316"/>
    </location>
</feature>
<dbReference type="AlphaFoldDB" id="A0A2S5DFP5"/>
<sequence length="565" mass="61215">MRLFRHSSLAQRLMVPIALAGLAVLFTSGAILMHLKDQTVQAAGLNAARTLVQQTVNLRKFYTAEIASRAKKAGMKLNFDFDAADNTLPLPATLVKVLGENIAKDHPGTAIRLYSRYPFPNRKNEQYDDFEQFALSQLERDPQTPQFTLQEKDGHVYARYALADRMQEGCVACHNSRPDSPKRDWKVGDVRGVVETTVPVDEVAGQIRYGIWSVALAIAAGLCLIALTAWATVRRISTSVHEIARTVEQVEARGDFTLRARVDSRDELGQIGESFNFLIEHVRGIIAEIRNDASLVREEAERLADTARQIQQASTQQSDLAASTSAAVEEIVTSINHVADRTHDAANISDKTSRLSEEGGAVASQAASRISEAAQASTRMSGVVHQLGERSAQISTIADAIRDIADQTNLLALNAAIEAARAGEQGRGFAVVADEVRKLAERTSSATQEITGMIAAIQTETRTVVGGIEDSNAIVQQGVALAEKAASSLSEINRAAHEAGQNVTEIASAADQQTSASNLIADNMEKIVHVTERNEASIVVMAQAVEKLKTLSATLQQMVERFRIS</sequence>
<evidence type="ECO:0000259" key="7">
    <source>
        <dbReference type="PROSITE" id="PS50111"/>
    </source>
</evidence>
<keyword evidence="6" id="KW-1133">Transmembrane helix</keyword>
<protein>
    <recommendedName>
        <fullName evidence="11">Chemotaxis protein</fullName>
    </recommendedName>
</protein>
<comment type="similarity">
    <text evidence="3">Belongs to the methyl-accepting chemotaxis (MCP) protein family.</text>
</comment>
<dbReference type="InterPro" id="IPR021796">
    <property type="entry name" value="Tll0287-like_dom"/>
</dbReference>
<evidence type="ECO:0008006" key="11">
    <source>
        <dbReference type="Google" id="ProtNLM"/>
    </source>
</evidence>
<evidence type="ECO:0000313" key="9">
    <source>
        <dbReference type="EMBL" id="POZ61802.1"/>
    </source>
</evidence>
<name>A0A2S5DFP5_9NEIS</name>
<dbReference type="Pfam" id="PF00015">
    <property type="entry name" value="MCPsignal"/>
    <property type="match status" value="1"/>
</dbReference>
<dbReference type="RefSeq" id="WP_103902838.1">
    <property type="nucleotide sequence ID" value="NZ_PQWB01000045.1"/>
</dbReference>
<dbReference type="InterPro" id="IPR004089">
    <property type="entry name" value="MCPsignal_dom"/>
</dbReference>
<dbReference type="CDD" id="cd11386">
    <property type="entry name" value="MCP_signal"/>
    <property type="match status" value="1"/>
</dbReference>
<dbReference type="SMART" id="SM00283">
    <property type="entry name" value="MA"/>
    <property type="match status" value="1"/>
</dbReference>
<evidence type="ECO:0000256" key="6">
    <source>
        <dbReference type="SAM" id="Phobius"/>
    </source>
</evidence>